<sequence length="115" mass="13042">MPKDELLHALAKEMPLCLESDISACISQCFAKLHSPTVIPSHHAKPHFNTEDPRNEFSSNWTQSEDDLLALYISQHKGRKNWVDCAKIVATKSSSQCKSRYNNNKQKFVADDLLV</sequence>
<organism evidence="2 3">
    <name type="scientific">Coemansia brasiliensis</name>
    <dbReference type="NCBI Taxonomy" id="2650707"/>
    <lineage>
        <taxon>Eukaryota</taxon>
        <taxon>Fungi</taxon>
        <taxon>Fungi incertae sedis</taxon>
        <taxon>Zoopagomycota</taxon>
        <taxon>Kickxellomycotina</taxon>
        <taxon>Kickxellomycetes</taxon>
        <taxon>Kickxellales</taxon>
        <taxon>Kickxellaceae</taxon>
        <taxon>Coemansia</taxon>
    </lineage>
</organism>
<evidence type="ECO:0000259" key="1">
    <source>
        <dbReference type="PROSITE" id="PS50090"/>
    </source>
</evidence>
<gene>
    <name evidence="2" type="ORF">IWW36_004713</name>
</gene>
<dbReference type="AlphaFoldDB" id="A0A9W8I2T6"/>
<dbReference type="InterPro" id="IPR001005">
    <property type="entry name" value="SANT/Myb"/>
</dbReference>
<evidence type="ECO:0000313" key="3">
    <source>
        <dbReference type="Proteomes" id="UP001139887"/>
    </source>
</evidence>
<name>A0A9W8I2T6_9FUNG</name>
<dbReference type="Gene3D" id="1.10.10.60">
    <property type="entry name" value="Homeodomain-like"/>
    <property type="match status" value="1"/>
</dbReference>
<dbReference type="InterPro" id="IPR009057">
    <property type="entry name" value="Homeodomain-like_sf"/>
</dbReference>
<dbReference type="Proteomes" id="UP001139887">
    <property type="component" value="Unassembled WGS sequence"/>
</dbReference>
<evidence type="ECO:0000313" key="2">
    <source>
        <dbReference type="EMBL" id="KAJ2845604.1"/>
    </source>
</evidence>
<reference evidence="2" key="1">
    <citation type="submission" date="2022-07" db="EMBL/GenBank/DDBJ databases">
        <title>Phylogenomic reconstructions and comparative analyses of Kickxellomycotina fungi.</title>
        <authorList>
            <person name="Reynolds N.K."/>
            <person name="Stajich J.E."/>
            <person name="Barry K."/>
            <person name="Grigoriev I.V."/>
            <person name="Crous P."/>
            <person name="Smith M.E."/>
        </authorList>
    </citation>
    <scope>NUCLEOTIDE SEQUENCE</scope>
    <source>
        <strain evidence="2">NRRL 1566</strain>
    </source>
</reference>
<dbReference type="EMBL" id="JANBUW010000759">
    <property type="protein sequence ID" value="KAJ2845604.1"/>
    <property type="molecule type" value="Genomic_DNA"/>
</dbReference>
<protein>
    <recommendedName>
        <fullName evidence="1">Myb-like domain-containing protein</fullName>
    </recommendedName>
</protein>
<dbReference type="SUPFAM" id="SSF46689">
    <property type="entry name" value="Homeodomain-like"/>
    <property type="match status" value="1"/>
</dbReference>
<dbReference type="SMART" id="SM00717">
    <property type="entry name" value="SANT"/>
    <property type="match status" value="1"/>
</dbReference>
<dbReference type="CDD" id="cd00167">
    <property type="entry name" value="SANT"/>
    <property type="match status" value="1"/>
</dbReference>
<comment type="caution">
    <text evidence="2">The sequence shown here is derived from an EMBL/GenBank/DDBJ whole genome shotgun (WGS) entry which is preliminary data.</text>
</comment>
<accession>A0A9W8I2T6</accession>
<proteinExistence type="predicted"/>
<dbReference type="OrthoDB" id="2143914at2759"/>
<dbReference type="PROSITE" id="PS50090">
    <property type="entry name" value="MYB_LIKE"/>
    <property type="match status" value="1"/>
</dbReference>
<dbReference type="Pfam" id="PF00249">
    <property type="entry name" value="Myb_DNA-binding"/>
    <property type="match status" value="1"/>
</dbReference>
<keyword evidence="3" id="KW-1185">Reference proteome</keyword>
<feature type="domain" description="Myb-like" evidence="1">
    <location>
        <begin position="59"/>
        <end position="105"/>
    </location>
</feature>